<keyword evidence="8" id="KW-1185">Reference proteome</keyword>
<dbReference type="PANTHER" id="PTHR47566:SF1">
    <property type="entry name" value="PROTEIN NUD1"/>
    <property type="match status" value="1"/>
</dbReference>
<keyword evidence="2 4" id="KW-0732">Signal</keyword>
<dbReference type="InterPro" id="IPR047589">
    <property type="entry name" value="DUF11_rpt"/>
</dbReference>
<dbReference type="GO" id="GO:0035591">
    <property type="term" value="F:signaling adaptor activity"/>
    <property type="evidence" value="ECO:0007669"/>
    <property type="project" value="TreeGrafter"/>
</dbReference>
<evidence type="ECO:0000256" key="3">
    <source>
        <dbReference type="ARBA" id="ARBA00022737"/>
    </source>
</evidence>
<evidence type="ECO:0000256" key="1">
    <source>
        <dbReference type="ARBA" id="ARBA00022614"/>
    </source>
</evidence>
<name>A0A3L9YCX7_9FLAO</name>
<feature type="signal peptide" evidence="4">
    <location>
        <begin position="1"/>
        <end position="18"/>
    </location>
</feature>
<evidence type="ECO:0000256" key="2">
    <source>
        <dbReference type="ARBA" id="ARBA00022729"/>
    </source>
</evidence>
<evidence type="ECO:0000259" key="6">
    <source>
        <dbReference type="Pfam" id="PF24595"/>
    </source>
</evidence>
<feature type="chain" id="PRO_5018075182" evidence="4">
    <location>
        <begin position="19"/>
        <end position="796"/>
    </location>
</feature>
<dbReference type="PANTHER" id="PTHR47566">
    <property type="match status" value="1"/>
</dbReference>
<feature type="domain" description="DUF7619" evidence="6">
    <location>
        <begin position="576"/>
        <end position="706"/>
    </location>
</feature>
<dbReference type="InterPro" id="IPR026444">
    <property type="entry name" value="Secre_tail"/>
</dbReference>
<dbReference type="AlphaFoldDB" id="A0A3L9YCX7"/>
<dbReference type="NCBIfam" id="TIGR01451">
    <property type="entry name" value="B_ant_repeat"/>
    <property type="match status" value="1"/>
</dbReference>
<evidence type="ECO:0000313" key="8">
    <source>
        <dbReference type="Proteomes" id="UP000271339"/>
    </source>
</evidence>
<dbReference type="InterPro" id="IPR032675">
    <property type="entry name" value="LRR_dom_sf"/>
</dbReference>
<keyword evidence="1" id="KW-0433">Leucine-rich repeat</keyword>
<accession>A0A3L9YCX7</accession>
<dbReference type="Proteomes" id="UP000271339">
    <property type="component" value="Unassembled WGS sequence"/>
</dbReference>
<gene>
    <name evidence="7" type="ORF">BXY75_3165</name>
</gene>
<evidence type="ECO:0000256" key="4">
    <source>
        <dbReference type="SAM" id="SignalP"/>
    </source>
</evidence>
<dbReference type="SUPFAM" id="SSF52058">
    <property type="entry name" value="L domain-like"/>
    <property type="match status" value="1"/>
</dbReference>
<evidence type="ECO:0000313" key="7">
    <source>
        <dbReference type="EMBL" id="RMA57277.1"/>
    </source>
</evidence>
<keyword evidence="3" id="KW-0677">Repeat</keyword>
<feature type="domain" description="Secretion system C-terminal sorting" evidence="5">
    <location>
        <begin position="724"/>
        <end position="787"/>
    </location>
</feature>
<proteinExistence type="predicted"/>
<dbReference type="NCBIfam" id="TIGR04183">
    <property type="entry name" value="Por_Secre_tail"/>
    <property type="match status" value="1"/>
</dbReference>
<dbReference type="Pfam" id="PF24595">
    <property type="entry name" value="DUF7619"/>
    <property type="match status" value="1"/>
</dbReference>
<dbReference type="Pfam" id="PF18962">
    <property type="entry name" value="Por_Secre_tail"/>
    <property type="match status" value="1"/>
</dbReference>
<reference evidence="7 8" key="1">
    <citation type="submission" date="2018-10" db="EMBL/GenBank/DDBJ databases">
        <title>Genomic Encyclopedia of Archaeal and Bacterial Type Strains, Phase II (KMG-II): from individual species to whole genera.</title>
        <authorList>
            <person name="Goeker M."/>
        </authorList>
    </citation>
    <scope>NUCLEOTIDE SEQUENCE [LARGE SCALE GENOMIC DNA]</scope>
    <source>
        <strain evidence="7 8">DSM 23424</strain>
    </source>
</reference>
<dbReference type="EMBL" id="REFC01000015">
    <property type="protein sequence ID" value="RMA57277.1"/>
    <property type="molecule type" value="Genomic_DNA"/>
</dbReference>
<sequence length="796" mass="87603">MKNYYILLFCFFSASLFSQIVTIPDANFKTRLLDASPTNGIAKDSNGTNITIDTNANDEIELSEALTVYQLFVSSSSIVDMTGIEAFTNLTLLDCGLNQISNLDLTLLVNLEILKCTNNQLNNLLINNLVNLQTVWCFNNQLTNIDLTGLVGLLDLKCSSNLIESFDASPAMNLVFLVISYSPLSSLNLGTLPNLTHLECVNGQLSSLDVSGCSNLESLLCYDNMISSLDLSNLEQLEIVNATYNALTSVDVTNTISMNTLQVSDNNLTTLDASDCINVSSVSCSNNEMISLFVKNGVSEQVSFGGNSLLEYICADEEQFQILESAITNLGYNAHVNSYCTFTPGGEFFDVEGSATYDIDTSGCDPTDPPIPFLEYGITNGSSNGTFTGTSEGLYHIPIQAGAYTITPNLNNPDYFTIVPSSLSVNFPTDPSPMLQDFCVVANGVHPDLDITIIPTTPARPGFEADYKLLFYNKGNQTLSGNVVLSFNDDLMDYVISEPVFDTQATNEYGWDYVDINPFESRAIDITFLINTPTDTPPVNIDDELNFVGLINPLASDETPADNEFALKQIVVGSFDPNDKTCLEGPIIDISKVGDFVHYLIRFENTGTFPAENIVVKDTIDTARLDVSSLRVLNGSHDFETRINDNVVEFIFENINLPIDDENNDGYILFKIRTLPTLGIGDTFTNSAGIYFDFNFPVITNSYETTIQQFLNVSDFGVNETMLLYPNPSENTIHLIMQNGIRPDSYEIYNMLGQTLSADIFTSEEIEIDISTFSSGQYFLKVFSDKGISFGRILKK</sequence>
<protein>
    <submittedName>
        <fullName evidence="7">Putative repeat protein (TIGR01451 family)/predicted secreted protein (Por secretion system target)</fullName>
    </submittedName>
</protein>
<dbReference type="Gene3D" id="3.80.10.10">
    <property type="entry name" value="Ribonuclease Inhibitor"/>
    <property type="match status" value="1"/>
</dbReference>
<dbReference type="InterPro" id="IPR055353">
    <property type="entry name" value="DUF7619"/>
</dbReference>
<comment type="caution">
    <text evidence="7">The sequence shown here is derived from an EMBL/GenBank/DDBJ whole genome shotgun (WGS) entry which is preliminary data.</text>
</comment>
<dbReference type="InterPro" id="IPR052574">
    <property type="entry name" value="CDIRP"/>
</dbReference>
<evidence type="ECO:0000259" key="5">
    <source>
        <dbReference type="Pfam" id="PF18962"/>
    </source>
</evidence>
<organism evidence="7 8">
    <name type="scientific">Ulvibacter antarcticus</name>
    <dbReference type="NCBI Taxonomy" id="442714"/>
    <lineage>
        <taxon>Bacteria</taxon>
        <taxon>Pseudomonadati</taxon>
        <taxon>Bacteroidota</taxon>
        <taxon>Flavobacteriia</taxon>
        <taxon>Flavobacteriales</taxon>
        <taxon>Flavobacteriaceae</taxon>
        <taxon>Ulvibacter</taxon>
    </lineage>
</organism>
<dbReference type="OrthoDB" id="1110367at2"/>
<dbReference type="RefSeq" id="WP_121908691.1">
    <property type="nucleotide sequence ID" value="NZ_REFC01000015.1"/>
</dbReference>